<dbReference type="Proteomes" id="UP000805704">
    <property type="component" value="Chromosome 3"/>
</dbReference>
<organism evidence="1 2">
    <name type="scientific">Nibea albiflora</name>
    <name type="common">Yellow drum</name>
    <name type="synonym">Corvina albiflora</name>
    <dbReference type="NCBI Taxonomy" id="240163"/>
    <lineage>
        <taxon>Eukaryota</taxon>
        <taxon>Metazoa</taxon>
        <taxon>Chordata</taxon>
        <taxon>Craniata</taxon>
        <taxon>Vertebrata</taxon>
        <taxon>Euteleostomi</taxon>
        <taxon>Actinopterygii</taxon>
        <taxon>Neopterygii</taxon>
        <taxon>Teleostei</taxon>
        <taxon>Neoteleostei</taxon>
        <taxon>Acanthomorphata</taxon>
        <taxon>Eupercaria</taxon>
        <taxon>Sciaenidae</taxon>
        <taxon>Nibea</taxon>
    </lineage>
</organism>
<reference evidence="1" key="1">
    <citation type="submission" date="2020-04" db="EMBL/GenBank/DDBJ databases">
        <title>A chromosome-scale assembly and high-density genetic map of the yellow drum (Nibea albiflora) genome.</title>
        <authorList>
            <person name="Xu D."/>
            <person name="Zhang W."/>
            <person name="Chen R."/>
            <person name="Tan P."/>
            <person name="Wang L."/>
            <person name="Song H."/>
            <person name="Tian L."/>
            <person name="Zhu Q."/>
            <person name="Wang B."/>
        </authorList>
    </citation>
    <scope>NUCLEOTIDE SEQUENCE</scope>
    <source>
        <strain evidence="1">ZJHYS-2018</strain>
    </source>
</reference>
<sequence>MSIEAAEPGYIARLPSSCSGTTPAPLPICRPENLLFFPVTQNACGGRAEDHYLPQHIHHAATWPNGKRHIMTSIDPFSDSCHRLPNPAHPSIALKKKKKKPSEPPAGPAAVSQP</sequence>
<accession>A0ACB7EQU9</accession>
<keyword evidence="2" id="KW-1185">Reference proteome</keyword>
<gene>
    <name evidence="1" type="ORF">GBF38_009271</name>
</gene>
<dbReference type="EMBL" id="CM024791">
    <property type="protein sequence ID" value="KAG8004324.1"/>
    <property type="molecule type" value="Genomic_DNA"/>
</dbReference>
<name>A0ACB7EQU9_NIBAL</name>
<comment type="caution">
    <text evidence="1">The sequence shown here is derived from an EMBL/GenBank/DDBJ whole genome shotgun (WGS) entry which is preliminary data.</text>
</comment>
<proteinExistence type="predicted"/>
<protein>
    <submittedName>
        <fullName evidence="1">Uncharacterized protein</fullName>
    </submittedName>
</protein>
<evidence type="ECO:0000313" key="1">
    <source>
        <dbReference type="EMBL" id="KAG8004324.1"/>
    </source>
</evidence>
<evidence type="ECO:0000313" key="2">
    <source>
        <dbReference type="Proteomes" id="UP000805704"/>
    </source>
</evidence>